<protein>
    <submittedName>
        <fullName evidence="1">Uncharacterized protein</fullName>
    </submittedName>
</protein>
<evidence type="ECO:0000313" key="1">
    <source>
        <dbReference type="EMBL" id="SRX83399.1"/>
    </source>
</evidence>
<dbReference type="Proteomes" id="UP000252008">
    <property type="component" value="Unassembled WGS sequence"/>
</dbReference>
<name>A0A375YQW0_MYCPF</name>
<gene>
    <name evidence="1" type="ORF">MPP7335_05178</name>
</gene>
<organism evidence="1 2">
    <name type="scientific">Mycolicibacterium parafortuitum</name>
    <name type="common">Mycobacterium parafortuitum</name>
    <dbReference type="NCBI Taxonomy" id="39692"/>
    <lineage>
        <taxon>Bacteria</taxon>
        <taxon>Bacillati</taxon>
        <taxon>Actinomycetota</taxon>
        <taxon>Actinomycetes</taxon>
        <taxon>Mycobacteriales</taxon>
        <taxon>Mycobacteriaceae</taxon>
        <taxon>Mycolicibacterium</taxon>
    </lineage>
</organism>
<proteinExistence type="predicted"/>
<accession>A0A375YQW0</accession>
<reference evidence="1 2" key="1">
    <citation type="submission" date="2018-05" db="EMBL/GenBank/DDBJ databases">
        <authorList>
            <consortium name="IHU Genomes"/>
        </authorList>
    </citation>
    <scope>NUCLEOTIDE SEQUENCE [LARGE SCALE GENOMIC DNA]</scope>
    <source>
        <strain evidence="1 2">P7335</strain>
    </source>
</reference>
<sequence length="50" mass="5124">MPTPVRIAAFVVALVVVFAAATWVGNAFGPDVVAPDAHSVSGEHPDGSHR</sequence>
<keyword evidence="2" id="KW-1185">Reference proteome</keyword>
<dbReference type="EMBL" id="UEGS01000001">
    <property type="protein sequence ID" value="SRX83399.1"/>
    <property type="molecule type" value="Genomic_DNA"/>
</dbReference>
<dbReference type="AlphaFoldDB" id="A0A375YQW0"/>
<evidence type="ECO:0000313" key="2">
    <source>
        <dbReference type="Proteomes" id="UP000252008"/>
    </source>
</evidence>